<evidence type="ECO:0000313" key="3">
    <source>
        <dbReference type="Proteomes" id="UP000255024"/>
    </source>
</evidence>
<dbReference type="Gene3D" id="1.20.1600.10">
    <property type="entry name" value="Outer membrane efflux proteins (OEP)"/>
    <property type="match status" value="1"/>
</dbReference>
<name>A0A378RNB6_MYROD</name>
<dbReference type="AlphaFoldDB" id="A0A378RNB6"/>
<dbReference type="Proteomes" id="UP000255024">
    <property type="component" value="Unassembled WGS sequence"/>
</dbReference>
<dbReference type="GO" id="GO:0015562">
    <property type="term" value="F:efflux transmembrane transporter activity"/>
    <property type="evidence" value="ECO:0007669"/>
    <property type="project" value="InterPro"/>
</dbReference>
<organism evidence="2 3">
    <name type="scientific">Myroides odoratus</name>
    <name type="common">Flavobacterium odoratum</name>
    <dbReference type="NCBI Taxonomy" id="256"/>
    <lineage>
        <taxon>Bacteria</taxon>
        <taxon>Pseudomonadati</taxon>
        <taxon>Bacteroidota</taxon>
        <taxon>Flavobacteriia</taxon>
        <taxon>Flavobacteriales</taxon>
        <taxon>Flavobacteriaceae</taxon>
        <taxon>Myroides</taxon>
    </lineage>
</organism>
<evidence type="ECO:0000313" key="2">
    <source>
        <dbReference type="EMBL" id="STZ28543.1"/>
    </source>
</evidence>
<dbReference type="EMBL" id="UGQL01000001">
    <property type="protein sequence ID" value="STZ28543.1"/>
    <property type="molecule type" value="Genomic_DNA"/>
</dbReference>
<accession>A0A378RNB6</accession>
<dbReference type="SUPFAM" id="SSF56954">
    <property type="entry name" value="Outer membrane efflux proteins (OEP)"/>
    <property type="match status" value="1"/>
</dbReference>
<dbReference type="Pfam" id="PF02321">
    <property type="entry name" value="OEP"/>
    <property type="match status" value="1"/>
</dbReference>
<dbReference type="PANTHER" id="PTHR30203">
    <property type="entry name" value="OUTER MEMBRANE CATION EFFLUX PROTEIN"/>
    <property type="match status" value="1"/>
</dbReference>
<comment type="similarity">
    <text evidence="1">Belongs to the outer membrane factor (OMF) (TC 1.B.17) family.</text>
</comment>
<keyword evidence="3" id="KW-1185">Reference proteome</keyword>
<protein>
    <submittedName>
        <fullName evidence="2">Efflux transporter, outer membrane factor (OMF) lipoprotein, NodT family</fullName>
    </submittedName>
</protein>
<sequence>MRSISGQIPYILFLMKTIFRSATYLWLTCLSVTIYAQEPGKNSLGDLWEKVAHNYPGLQAQTALVASTASKTQAVKSQALPQFKIQAQNSYGTFEGSNGAFFPQSGFFNVSGNPTLLDGSDQTFNTFGSAVVEWEVFAFGKQQEENKAATAQYQQQIAQKEAYVLQLKKELAFRHIQLLYATANYDWMSKNAERLKSIELITNGLAVSGLKPAADNLLAHSSYLQAAGQQSFWTGSKQATHIALTELVGEPLDTLDATRLHNFLTFPLHKTNTSNTTEEIEHPVLAQYKQEASYFEHSSKSMTRAALPSVKVLGGYAIRGSGIQTNTVTDKWKDGFSNSVDNYLVGVGITWNFSSLFTNQYKKQALSKQAESAEKKYNAYEQALHANIEASQVQIKEQTAQLQQTHQAIVHATQAYSMYMARYKSGLITLSELLQIQQLLEQAEKTHIDATQQYWMQLVSEATLTANFDFLFTNL</sequence>
<evidence type="ECO:0000256" key="1">
    <source>
        <dbReference type="ARBA" id="ARBA00007613"/>
    </source>
</evidence>
<dbReference type="InterPro" id="IPR003423">
    <property type="entry name" value="OMP_efflux"/>
</dbReference>
<proteinExistence type="inferred from homology"/>
<gene>
    <name evidence="2" type="ORF">NCTC11179_02094</name>
</gene>
<reference evidence="2 3" key="1">
    <citation type="submission" date="2018-06" db="EMBL/GenBank/DDBJ databases">
        <authorList>
            <consortium name="Pathogen Informatics"/>
            <person name="Doyle S."/>
        </authorList>
    </citation>
    <scope>NUCLEOTIDE SEQUENCE [LARGE SCALE GENOMIC DNA]</scope>
    <source>
        <strain evidence="2 3">NCTC11179</strain>
    </source>
</reference>
<keyword evidence="2" id="KW-0449">Lipoprotein</keyword>
<dbReference type="InterPro" id="IPR010131">
    <property type="entry name" value="MdtP/NodT-like"/>
</dbReference>